<dbReference type="InterPro" id="IPR017508">
    <property type="entry name" value="HipA_N1"/>
</dbReference>
<keyword evidence="2" id="KW-0808">Transferase</keyword>
<proteinExistence type="inferred from homology"/>
<reference evidence="6 7" key="1">
    <citation type="submission" date="2024-02" db="EMBL/GenBank/DDBJ databases">
        <title>A novel Gemmatimonadota bacterium.</title>
        <authorList>
            <person name="Du Z.-J."/>
            <person name="Ye Y.-Q."/>
        </authorList>
    </citation>
    <scope>NUCLEOTIDE SEQUENCE [LARGE SCALE GENOMIC DNA]</scope>
    <source>
        <strain evidence="6 7">DH-20</strain>
    </source>
</reference>
<dbReference type="PANTHER" id="PTHR37419">
    <property type="entry name" value="SERINE/THREONINE-PROTEIN KINASE TOXIN HIPA"/>
    <property type="match status" value="1"/>
</dbReference>
<dbReference type="EMBL" id="JBBHLI010000006">
    <property type="protein sequence ID" value="MEK9501534.1"/>
    <property type="molecule type" value="Genomic_DNA"/>
</dbReference>
<evidence type="ECO:0000256" key="3">
    <source>
        <dbReference type="ARBA" id="ARBA00022777"/>
    </source>
</evidence>
<dbReference type="Pfam" id="PF07804">
    <property type="entry name" value="HipA_C"/>
    <property type="match status" value="1"/>
</dbReference>
<dbReference type="RefSeq" id="WP_405281605.1">
    <property type="nucleotide sequence ID" value="NZ_CP144380.1"/>
</dbReference>
<organism evidence="6 7">
    <name type="scientific">Gaopeijia maritima</name>
    <dbReference type="NCBI Taxonomy" id="3119007"/>
    <lineage>
        <taxon>Bacteria</taxon>
        <taxon>Pseudomonadati</taxon>
        <taxon>Gemmatimonadota</taxon>
        <taxon>Longimicrobiia</taxon>
        <taxon>Gaopeijiales</taxon>
        <taxon>Gaopeijiaceae</taxon>
        <taxon>Gaopeijia</taxon>
    </lineage>
</organism>
<protein>
    <submittedName>
        <fullName evidence="6">Type II toxin-antitoxin system HipA family toxin</fullName>
    </submittedName>
</protein>
<feature type="domain" description="HipA-like C-terminal" evidence="4">
    <location>
        <begin position="165"/>
        <end position="394"/>
    </location>
</feature>
<comment type="caution">
    <text evidence="6">The sequence shown here is derived from an EMBL/GenBank/DDBJ whole genome shotgun (WGS) entry which is preliminary data.</text>
</comment>
<feature type="domain" description="HipA N-terminal subdomain 1" evidence="5">
    <location>
        <begin position="9"/>
        <end position="120"/>
    </location>
</feature>
<gene>
    <name evidence="6" type="ORF">WI372_11140</name>
</gene>
<evidence type="ECO:0000313" key="6">
    <source>
        <dbReference type="EMBL" id="MEK9501534.1"/>
    </source>
</evidence>
<evidence type="ECO:0000259" key="5">
    <source>
        <dbReference type="Pfam" id="PF13657"/>
    </source>
</evidence>
<evidence type="ECO:0000256" key="2">
    <source>
        <dbReference type="ARBA" id="ARBA00022679"/>
    </source>
</evidence>
<dbReference type="Proteomes" id="UP001484239">
    <property type="component" value="Unassembled WGS sequence"/>
</dbReference>
<sequence length="430" mass="46399">MAEVAAFAEVRLWGRTVGGVAELDDGAVVFEYDPAFRRSGLEISPTHLPLSTRGPVRFAELTRKPGFRGLPGVLADALPDAFGTMVIRAYYTARGEVDKAFSPVQHLLYVGSRAIGALEFHPAEALPLRPAESEALEVAALVADARRIIAGDADVAIPEIYRMGSSAGGMRPKAVVLHDPESREIRSAFAPAGPEHVPAILKFDGVGPDPDDAGLGEPRPFNRIEAAYARMARDAGLDVVDVIVLESAEGHAHLVIPRFDHPREGGLHQHTFGGLLHLDYNDPGASSYEEYLRTILALGMPPAAVIEGYRRMVFNVLAVNQDDHVKNLSFHMDRDGVWSLTPAYDLTFAKGAGWTATHQMRVADKRAGITRADLLSVAATFGIRDPGGIVDRIADVVGDWPRYAAEQGVPDEAARQVGAELEARSRATRV</sequence>
<dbReference type="InterPro" id="IPR012893">
    <property type="entry name" value="HipA-like_C"/>
</dbReference>
<comment type="similarity">
    <text evidence="1">Belongs to the HipA Ser/Thr kinase family.</text>
</comment>
<evidence type="ECO:0000313" key="7">
    <source>
        <dbReference type="Proteomes" id="UP001484239"/>
    </source>
</evidence>
<dbReference type="Pfam" id="PF13657">
    <property type="entry name" value="Couple_hipA"/>
    <property type="match status" value="1"/>
</dbReference>
<evidence type="ECO:0000259" key="4">
    <source>
        <dbReference type="Pfam" id="PF07804"/>
    </source>
</evidence>
<accession>A0ABU9EA41</accession>
<name>A0ABU9EA41_9BACT</name>
<keyword evidence="3" id="KW-0418">Kinase</keyword>
<keyword evidence="7" id="KW-1185">Reference proteome</keyword>
<dbReference type="InterPro" id="IPR052028">
    <property type="entry name" value="HipA_Ser/Thr_kinase"/>
</dbReference>
<dbReference type="PANTHER" id="PTHR37419:SF8">
    <property type="entry name" value="TOXIN YJJJ"/>
    <property type="match status" value="1"/>
</dbReference>
<evidence type="ECO:0000256" key="1">
    <source>
        <dbReference type="ARBA" id="ARBA00010164"/>
    </source>
</evidence>